<dbReference type="Proteomes" id="UP000217790">
    <property type="component" value="Unassembled WGS sequence"/>
</dbReference>
<evidence type="ECO:0000313" key="3">
    <source>
        <dbReference type="Proteomes" id="UP000217790"/>
    </source>
</evidence>
<organism evidence="2 3">
    <name type="scientific">Armillaria gallica</name>
    <name type="common">Bulbous honey fungus</name>
    <name type="synonym">Armillaria bulbosa</name>
    <dbReference type="NCBI Taxonomy" id="47427"/>
    <lineage>
        <taxon>Eukaryota</taxon>
        <taxon>Fungi</taxon>
        <taxon>Dikarya</taxon>
        <taxon>Basidiomycota</taxon>
        <taxon>Agaricomycotina</taxon>
        <taxon>Agaricomycetes</taxon>
        <taxon>Agaricomycetidae</taxon>
        <taxon>Agaricales</taxon>
        <taxon>Marasmiineae</taxon>
        <taxon>Physalacriaceae</taxon>
        <taxon>Armillaria</taxon>
    </lineage>
</organism>
<feature type="compositionally biased region" description="Polar residues" evidence="1">
    <location>
        <begin position="150"/>
        <end position="159"/>
    </location>
</feature>
<sequence>MRYTSIAKDSPKSLRGADETSVPTLALPMIQRWLGSFNVWLYFVVQRALGNIVKFDGELVWRRHFRNAMMSVSPPRRPPRPCTVQVNNSSCPSSHARLLTDPSLPSSLKTPSTALISPLASVNRQYTVTHQTSDKPRPPTSPSERVLSALQASTPNSGDTRLRKVLPACQSVEEKITGHDVQEAKAMLDPSMERVADDEGGDGGRMGEVALDHPRLIQNAVDEACSVLFIPGSESNVTRQCFNVTSETTRISSYNDKLPERCIRLSHSACHYCQAKANMYLESMAFSQGSHWYLMSNKRRKLPGDLFKDIHIPTLLEECSLFPTLTAFKVSFLIGCHCDTDESIFPSALERYTHVSGVGVDYQDADVKTVRISSTLRLRD</sequence>
<keyword evidence="3" id="KW-1185">Reference proteome</keyword>
<protein>
    <submittedName>
        <fullName evidence="2">Uncharacterized protein</fullName>
    </submittedName>
</protein>
<reference evidence="3" key="1">
    <citation type="journal article" date="2017" name="Nat. Ecol. Evol.">
        <title>Genome expansion and lineage-specific genetic innovations in the forest pathogenic fungi Armillaria.</title>
        <authorList>
            <person name="Sipos G."/>
            <person name="Prasanna A.N."/>
            <person name="Walter M.C."/>
            <person name="O'Connor E."/>
            <person name="Balint B."/>
            <person name="Krizsan K."/>
            <person name="Kiss B."/>
            <person name="Hess J."/>
            <person name="Varga T."/>
            <person name="Slot J."/>
            <person name="Riley R."/>
            <person name="Boka B."/>
            <person name="Rigling D."/>
            <person name="Barry K."/>
            <person name="Lee J."/>
            <person name="Mihaltcheva S."/>
            <person name="LaButti K."/>
            <person name="Lipzen A."/>
            <person name="Waldron R."/>
            <person name="Moloney N.M."/>
            <person name="Sperisen C."/>
            <person name="Kredics L."/>
            <person name="Vagvoelgyi C."/>
            <person name="Patrignani A."/>
            <person name="Fitzpatrick D."/>
            <person name="Nagy I."/>
            <person name="Doyle S."/>
            <person name="Anderson J.B."/>
            <person name="Grigoriev I.V."/>
            <person name="Gueldener U."/>
            <person name="Muensterkoetter M."/>
            <person name="Nagy L.G."/>
        </authorList>
    </citation>
    <scope>NUCLEOTIDE SEQUENCE [LARGE SCALE GENOMIC DNA]</scope>
    <source>
        <strain evidence="3">Ar21-2</strain>
    </source>
</reference>
<name>A0A2H3D7P1_ARMGA</name>
<evidence type="ECO:0000256" key="1">
    <source>
        <dbReference type="SAM" id="MobiDB-lite"/>
    </source>
</evidence>
<evidence type="ECO:0000313" key="2">
    <source>
        <dbReference type="EMBL" id="PBK90120.1"/>
    </source>
</evidence>
<feature type="region of interest" description="Disordered" evidence="1">
    <location>
        <begin position="128"/>
        <end position="160"/>
    </location>
</feature>
<gene>
    <name evidence="2" type="ORF">ARMGADRAFT_1167016</name>
</gene>
<dbReference type="AlphaFoldDB" id="A0A2H3D7P1"/>
<accession>A0A2H3D7P1</accession>
<dbReference type="InParanoid" id="A0A2H3D7P1"/>
<dbReference type="EMBL" id="KZ293666">
    <property type="protein sequence ID" value="PBK90120.1"/>
    <property type="molecule type" value="Genomic_DNA"/>
</dbReference>
<proteinExistence type="predicted"/>